<protein>
    <submittedName>
        <fullName evidence="2">Uncharacterized protein LOC107795538</fullName>
    </submittedName>
</protein>
<gene>
    <name evidence="2" type="primary">LOC107795538</name>
</gene>
<keyword evidence="1" id="KW-1185">Reference proteome</keyword>
<reference evidence="1" key="1">
    <citation type="journal article" date="2014" name="Nat. Commun.">
        <title>The tobacco genome sequence and its comparison with those of tomato and potato.</title>
        <authorList>
            <person name="Sierro N."/>
            <person name="Battey J.N."/>
            <person name="Ouadi S."/>
            <person name="Bakaher N."/>
            <person name="Bovet L."/>
            <person name="Willig A."/>
            <person name="Goepfert S."/>
            <person name="Peitsch M.C."/>
            <person name="Ivanov N.V."/>
        </authorList>
    </citation>
    <scope>NUCLEOTIDE SEQUENCE [LARGE SCALE GENOMIC DNA]</scope>
</reference>
<proteinExistence type="predicted"/>
<organism evidence="1 2">
    <name type="scientific">Nicotiana tabacum</name>
    <name type="common">Common tobacco</name>
    <dbReference type="NCBI Taxonomy" id="4097"/>
    <lineage>
        <taxon>Eukaryota</taxon>
        <taxon>Viridiplantae</taxon>
        <taxon>Streptophyta</taxon>
        <taxon>Embryophyta</taxon>
        <taxon>Tracheophyta</taxon>
        <taxon>Spermatophyta</taxon>
        <taxon>Magnoliopsida</taxon>
        <taxon>eudicotyledons</taxon>
        <taxon>Gunneridae</taxon>
        <taxon>Pentapetalae</taxon>
        <taxon>asterids</taxon>
        <taxon>lamiids</taxon>
        <taxon>Solanales</taxon>
        <taxon>Solanaceae</taxon>
        <taxon>Nicotianoideae</taxon>
        <taxon>Nicotianeae</taxon>
        <taxon>Nicotiana</taxon>
    </lineage>
</organism>
<sequence length="752" mass="84875">MKLSKLEELALEKQLKLLNKPAVKTIKTEWGVTYDCVDFYKQLAFDHPALKNHNFHPEMKPTLSTINQISSTSTVDISSRKVLENGGCPSGTVPIKRVTRDDLIRQRRMPPPENTNNILETTGGYRRAIVHTPSDPNNKFAGAGMVASLWNPYVEGQQNSACRLKIQKGQDSMQVGWRVDPALYGNNHTMFFIHFQAGNVHCFNTLCPGFVIVNNDIYLDSEFEHITHRGDDQQWEFVMYIDRDLANGNWWLLIGDNQTAVGFWPPGIFTALANDFATNIEWGGVTYTPPGAPYPAMGSSFFPDQYQPDPSLDAYCRGLIVLDDKGVTINANNTPIFIDSRYLYHVTDEPNWGPGQFPHYMFYGGPETKSQDSLRVRRKMVYASSDDIFQGETKLSKLEELALEKQLKRLNKPAVKTIKTKWGDTYDCVNFYKQLAFDHPSLKNHNFYPEMKPTLSTIKQIPSASTVDISSKILLENEGCPSGTVPIKRVTKDDLIRQRRMPPPEDFTLESHLEDTTHILEETGGYKRAIVHTPSDPNNKFAGAAMIASIWNPHVEGQQSSACRLKIQKGPDSMQVGWRAGNTHCFNTLCPGFVLVNSNIYLGSEFDHISRRGNETQWEFFFYIDRDLVNGNWWLLIGENQTAIGFWPPGIFTALSNDFATNIEWGGVAYTPPGVPYPPMGTGFFPAIPDPKLDAYCRGLIVFNNKGETINAEKTPIFLDNPILYRVIDEPHGGPENFPHYMFYGGPDDTHM</sequence>
<dbReference type="Proteomes" id="UP000790787">
    <property type="component" value="Chromosome 1"/>
</dbReference>
<evidence type="ECO:0000313" key="1">
    <source>
        <dbReference type="Proteomes" id="UP000790787"/>
    </source>
</evidence>
<reference evidence="2" key="2">
    <citation type="submission" date="2025-08" db="UniProtKB">
        <authorList>
            <consortium name="RefSeq"/>
        </authorList>
    </citation>
    <scope>IDENTIFICATION</scope>
    <source>
        <tissue evidence="2">Leaf</tissue>
    </source>
</reference>
<accession>A0AC58RNB3</accession>
<name>A0AC58RNB3_TOBAC</name>
<evidence type="ECO:0000313" key="2">
    <source>
        <dbReference type="RefSeq" id="XP_075074212.1"/>
    </source>
</evidence>
<dbReference type="RefSeq" id="XP_075074212.1">
    <property type="nucleotide sequence ID" value="XM_075218111.1"/>
</dbReference>